<dbReference type="Proteomes" id="UP000295509">
    <property type="component" value="Unassembled WGS sequence"/>
</dbReference>
<proteinExistence type="predicted"/>
<dbReference type="AlphaFoldDB" id="A0A4R8LXJ1"/>
<dbReference type="Pfam" id="PF01381">
    <property type="entry name" value="HTH_3"/>
    <property type="match status" value="1"/>
</dbReference>
<evidence type="ECO:0000313" key="4">
    <source>
        <dbReference type="Proteomes" id="UP000295509"/>
    </source>
</evidence>
<dbReference type="SMART" id="SM00530">
    <property type="entry name" value="HTH_XRE"/>
    <property type="match status" value="1"/>
</dbReference>
<evidence type="ECO:0000256" key="1">
    <source>
        <dbReference type="SAM" id="MobiDB-lite"/>
    </source>
</evidence>
<dbReference type="InterPro" id="IPR010982">
    <property type="entry name" value="Lambda_DNA-bd_dom_sf"/>
</dbReference>
<dbReference type="EMBL" id="SORE01000004">
    <property type="protein sequence ID" value="TDY52907.1"/>
    <property type="molecule type" value="Genomic_DNA"/>
</dbReference>
<reference evidence="3 4" key="1">
    <citation type="submission" date="2019-03" db="EMBL/GenBank/DDBJ databases">
        <title>Genomic Encyclopedia of Type Strains, Phase III (KMG-III): the genomes of soil and plant-associated and newly described type strains.</title>
        <authorList>
            <person name="Whitman W."/>
        </authorList>
    </citation>
    <scope>NUCLEOTIDE SEQUENCE [LARGE SCALE GENOMIC DNA]</scope>
    <source>
        <strain evidence="3 4">LMG 29544</strain>
    </source>
</reference>
<organism evidence="3 4">
    <name type="scientific">Paraburkholderia rhizosphaerae</name>
    <dbReference type="NCBI Taxonomy" id="480658"/>
    <lineage>
        <taxon>Bacteria</taxon>
        <taxon>Pseudomonadati</taxon>
        <taxon>Pseudomonadota</taxon>
        <taxon>Betaproteobacteria</taxon>
        <taxon>Burkholderiales</taxon>
        <taxon>Burkholderiaceae</taxon>
        <taxon>Paraburkholderia</taxon>
    </lineage>
</organism>
<dbReference type="SUPFAM" id="SSF47413">
    <property type="entry name" value="lambda repressor-like DNA-binding domains"/>
    <property type="match status" value="1"/>
</dbReference>
<feature type="region of interest" description="Disordered" evidence="1">
    <location>
        <begin position="6"/>
        <end position="26"/>
    </location>
</feature>
<evidence type="ECO:0000313" key="3">
    <source>
        <dbReference type="EMBL" id="TDY52907.1"/>
    </source>
</evidence>
<evidence type="ECO:0000259" key="2">
    <source>
        <dbReference type="PROSITE" id="PS50943"/>
    </source>
</evidence>
<dbReference type="CDD" id="cd00093">
    <property type="entry name" value="HTH_XRE"/>
    <property type="match status" value="1"/>
</dbReference>
<sequence>MAKAIAKASTKATIPRGTSDPGGFAPVAHTKADTAQLLEKPGVRAAYDALDDEYRALRVILSARREAGLTQAQIAERMGTTASAVSRLEASLTSEKHSPSFATLRKYAAACGKKLVISFA</sequence>
<name>A0A4R8LXJ1_9BURK</name>
<protein>
    <submittedName>
        <fullName evidence="3">Helix-turn-helix protein</fullName>
    </submittedName>
</protein>
<dbReference type="Gene3D" id="1.10.260.40">
    <property type="entry name" value="lambda repressor-like DNA-binding domains"/>
    <property type="match status" value="1"/>
</dbReference>
<keyword evidence="4" id="KW-1185">Reference proteome</keyword>
<comment type="caution">
    <text evidence="3">The sequence shown here is derived from an EMBL/GenBank/DDBJ whole genome shotgun (WGS) entry which is preliminary data.</text>
</comment>
<feature type="domain" description="HTH cro/C1-type" evidence="2">
    <location>
        <begin position="60"/>
        <end position="118"/>
    </location>
</feature>
<accession>A0A4R8LXJ1</accession>
<dbReference type="InterPro" id="IPR001387">
    <property type="entry name" value="Cro/C1-type_HTH"/>
</dbReference>
<dbReference type="PROSITE" id="PS50943">
    <property type="entry name" value="HTH_CROC1"/>
    <property type="match status" value="1"/>
</dbReference>
<gene>
    <name evidence="3" type="ORF">BX592_104192</name>
</gene>
<dbReference type="GO" id="GO:0003677">
    <property type="term" value="F:DNA binding"/>
    <property type="evidence" value="ECO:0007669"/>
    <property type="project" value="InterPro"/>
</dbReference>